<proteinExistence type="inferred from homology"/>
<keyword evidence="3 8" id="KW-0812">Transmembrane</keyword>
<feature type="region of interest" description="Disordered" evidence="7">
    <location>
        <begin position="1010"/>
        <end position="1039"/>
    </location>
</feature>
<organism evidence="10 11">
    <name type="scientific">Halomicrobium mukohataei</name>
    <dbReference type="NCBI Taxonomy" id="57705"/>
    <lineage>
        <taxon>Archaea</taxon>
        <taxon>Methanobacteriati</taxon>
        <taxon>Methanobacteriota</taxon>
        <taxon>Stenosarchaea group</taxon>
        <taxon>Halobacteria</taxon>
        <taxon>Halobacteriales</taxon>
        <taxon>Haloarculaceae</taxon>
        <taxon>Halomicrobium</taxon>
    </lineage>
</organism>
<feature type="transmembrane region" description="Helical" evidence="8">
    <location>
        <begin position="211"/>
        <end position="233"/>
    </location>
</feature>
<feature type="compositionally biased region" description="Polar residues" evidence="7">
    <location>
        <begin position="102"/>
        <end position="111"/>
    </location>
</feature>
<keyword evidence="2" id="KW-1003">Cell membrane</keyword>
<feature type="transmembrane region" description="Helical" evidence="8">
    <location>
        <begin position="309"/>
        <end position="333"/>
    </location>
</feature>
<dbReference type="GO" id="GO:0022857">
    <property type="term" value="F:transmembrane transporter activity"/>
    <property type="evidence" value="ECO:0007669"/>
    <property type="project" value="TreeGrafter"/>
</dbReference>
<dbReference type="GO" id="GO:0005886">
    <property type="term" value="C:plasma membrane"/>
    <property type="evidence" value="ECO:0007669"/>
    <property type="project" value="UniProtKB-SubCell"/>
</dbReference>
<dbReference type="PANTHER" id="PTHR30572">
    <property type="entry name" value="MEMBRANE COMPONENT OF TRANSPORTER-RELATED"/>
    <property type="match status" value="1"/>
</dbReference>
<dbReference type="PANTHER" id="PTHR30572:SF4">
    <property type="entry name" value="ABC TRANSPORTER PERMEASE YTRF"/>
    <property type="match status" value="1"/>
</dbReference>
<dbReference type="Gene3D" id="2.60.40.10">
    <property type="entry name" value="Immunoglobulins"/>
    <property type="match status" value="1"/>
</dbReference>
<dbReference type="OrthoDB" id="291541at2157"/>
<comment type="caution">
    <text evidence="10">The sequence shown here is derived from an EMBL/GenBank/DDBJ whole genome shotgun (WGS) entry which is preliminary data.</text>
</comment>
<dbReference type="Pfam" id="PF02687">
    <property type="entry name" value="FtsX"/>
    <property type="match status" value="2"/>
</dbReference>
<feature type="transmembrane region" description="Helical" evidence="8">
    <location>
        <begin position="266"/>
        <end position="289"/>
    </location>
</feature>
<dbReference type="InterPro" id="IPR003838">
    <property type="entry name" value="ABC3_permease_C"/>
</dbReference>
<feature type="region of interest" description="Disordered" evidence="7">
    <location>
        <begin position="102"/>
        <end position="130"/>
    </location>
</feature>
<feature type="transmembrane region" description="Helical" evidence="8">
    <location>
        <begin position="382"/>
        <end position="402"/>
    </location>
</feature>
<comment type="similarity">
    <text evidence="6">Belongs to the ABC-4 integral membrane protein family.</text>
</comment>
<evidence type="ECO:0000259" key="9">
    <source>
        <dbReference type="Pfam" id="PF02687"/>
    </source>
</evidence>
<evidence type="ECO:0000256" key="8">
    <source>
        <dbReference type="SAM" id="Phobius"/>
    </source>
</evidence>
<feature type="transmembrane region" description="Helical" evidence="8">
    <location>
        <begin position="876"/>
        <end position="898"/>
    </location>
</feature>
<name>A0A847UH50_9EURY</name>
<dbReference type="InterPro" id="IPR050250">
    <property type="entry name" value="Macrolide_Exporter_MacB"/>
</dbReference>
<dbReference type="AlphaFoldDB" id="A0A847UH50"/>
<dbReference type="EMBL" id="WOYG01000001">
    <property type="protein sequence ID" value="NLV11577.1"/>
    <property type="molecule type" value="Genomic_DNA"/>
</dbReference>
<feature type="transmembrane region" description="Helical" evidence="8">
    <location>
        <begin position="929"/>
        <end position="951"/>
    </location>
</feature>
<evidence type="ECO:0000256" key="1">
    <source>
        <dbReference type="ARBA" id="ARBA00004651"/>
    </source>
</evidence>
<keyword evidence="5 8" id="KW-0472">Membrane</keyword>
<protein>
    <submittedName>
        <fullName evidence="10">FtsX-like permease family protein</fullName>
    </submittedName>
</protein>
<gene>
    <name evidence="10" type="ORF">GOC74_16740</name>
</gene>
<evidence type="ECO:0000256" key="5">
    <source>
        <dbReference type="ARBA" id="ARBA00023136"/>
    </source>
</evidence>
<dbReference type="InterPro" id="IPR013783">
    <property type="entry name" value="Ig-like_fold"/>
</dbReference>
<feature type="transmembrane region" description="Helical" evidence="8">
    <location>
        <begin position="971"/>
        <end position="996"/>
    </location>
</feature>
<evidence type="ECO:0000313" key="11">
    <source>
        <dbReference type="Proteomes" id="UP000608662"/>
    </source>
</evidence>
<feature type="region of interest" description="Disordered" evidence="7">
    <location>
        <begin position="339"/>
        <end position="360"/>
    </location>
</feature>
<reference evidence="10" key="1">
    <citation type="submission" date="2019-12" db="EMBL/GenBank/DDBJ databases">
        <title>Whole-genome sequence of Halomicrobium mukohataei pws1.</title>
        <authorList>
            <person name="Verma D.K."/>
            <person name="Gopal K."/>
            <person name="Prasad E.S."/>
        </authorList>
    </citation>
    <scope>NUCLEOTIDE SEQUENCE</scope>
    <source>
        <strain evidence="10">Pws1</strain>
    </source>
</reference>
<evidence type="ECO:0000256" key="3">
    <source>
        <dbReference type="ARBA" id="ARBA00022692"/>
    </source>
</evidence>
<keyword evidence="4 8" id="KW-1133">Transmembrane helix</keyword>
<feature type="compositionally biased region" description="Basic and acidic residues" evidence="7">
    <location>
        <begin position="1017"/>
        <end position="1039"/>
    </location>
</feature>
<evidence type="ECO:0000256" key="6">
    <source>
        <dbReference type="ARBA" id="ARBA00038076"/>
    </source>
</evidence>
<evidence type="ECO:0000256" key="2">
    <source>
        <dbReference type="ARBA" id="ARBA00022475"/>
    </source>
</evidence>
<evidence type="ECO:0000256" key="4">
    <source>
        <dbReference type="ARBA" id="ARBA00022989"/>
    </source>
</evidence>
<dbReference type="Gene3D" id="2.60.40.1120">
    <property type="entry name" value="Carboxypeptidase-like, regulatory domain"/>
    <property type="match status" value="1"/>
</dbReference>
<evidence type="ECO:0000313" key="10">
    <source>
        <dbReference type="EMBL" id="NLV11577.1"/>
    </source>
</evidence>
<dbReference type="RefSeq" id="WP_170095232.1">
    <property type="nucleotide sequence ID" value="NZ_WOYG01000001.1"/>
</dbReference>
<feature type="domain" description="ABC3 transporter permease C-terminal" evidence="9">
    <location>
        <begin position="219"/>
        <end position="340"/>
    </location>
</feature>
<feature type="domain" description="ABC3 transporter permease C-terminal" evidence="9">
    <location>
        <begin position="881"/>
        <end position="1000"/>
    </location>
</feature>
<evidence type="ECO:0000256" key="7">
    <source>
        <dbReference type="SAM" id="MobiDB-lite"/>
    </source>
</evidence>
<accession>A0A847UH50</accession>
<sequence length="1039" mass="107381">MGYRRALLFRWSRRDRLTIVVVAVTAAFLVGTALLLFTATTYSETFAEPLSNSATVSYETADGEPPAATDQQIVLPTTTAETSGGTVQAVGIPADAPRVVQNGSASWQQGRLPTLPSDADGRAPLTGQQTRTLEGPDGTRALSFVAQERGNEFLQSTWYVTNASVIEDLGTTGYLVIDRSDSGGEGLDTVPAAGVPLVSALLYVLGGLEQVLWALSIAVAAGGLLVLVVVYSVTRMSVRDRTEAIRVIRSTGAPGWRVGLLFTARATLLVTIGVAIGYAGGLIAIKAIVNAAVYLGLPIALDVTVTGQSVSVVGGVAGLLVAIGVVAGALAAYPAATRPPASLGTRHAQPASRADGAENRRSRVRALVTPTLLSWRSLVPTAATLSVFALTFLLVVSIAGLASPLGGEAGGTGTITEADAPHPLNSRLDADYAQAIEASGTPASAEIIYAQVRDGQPYMAHGADYHSFANVTDATLVEGHAPETTEEAVIGTDLAQTLDVAVGDTLTVGGSVSPGIRQYEIVGTYRARGTLDDLLVIPLESAWGLATREGQVHMIRVAGDIPTGATGGPQTANQTGLAVTELTGPATVTKGENVTLGVTLQNFGDTETTRTVNIQYQNETKSQTVTVAPGGQTTVERTFTATETGETRARSGAYSHTVTVVSRNAIRIPPELPETAPPGSGLYVPVVSSEGEPVANAAVTVDGVTVQTGEEGVAVIPLPREAGNYTITAKHDGQTATHDLQIVPGSGRRLSGRLSVSPQSGNALTNPTVTVELANPWQQELTRTVTVVGPVSSRERQVTLTPGNRTRIEYTAGAGTQTQPGAYTFQLNANGTAITTAGYTVTGDDRLAAAVASSGQFASGTTIERSVEGVFGNVQLVLVALVVLAGLSTVGSTTATFAQAVHARRQSIGIHRSVGATRTQLLRLILGDVLRIAIPAALLAVLVGVGAMVALNRAGWLVFFGFRLSTATPPVLLTVLALAGVGLALLGALAATIPYLTASPVSLLPAGDRVQLPTAERNQRSESNDSERRRAADGSGDRE</sequence>
<comment type="subcellular location">
    <subcellularLocation>
        <location evidence="1">Cell membrane</location>
        <topology evidence="1">Multi-pass membrane protein</topology>
    </subcellularLocation>
</comment>
<dbReference type="Proteomes" id="UP000608662">
    <property type="component" value="Unassembled WGS sequence"/>
</dbReference>